<dbReference type="OrthoDB" id="9803760at2"/>
<feature type="binding site" evidence="12">
    <location>
        <begin position="22"/>
        <end position="23"/>
    </location>
    <ligand>
        <name>phosphoenolpyruvate</name>
        <dbReference type="ChEBI" id="CHEBI:58702"/>
    </ligand>
</feature>
<sequence>MDKLVIEGGRPLEGEVVISGAKNSALPLMAASLLAPGRHRYQNVPELRDIRTMERLLAHMGADSGRENDGMLVIDTSRVHLPEAPYELVKTMRASVLVLGPLVARFGRARVSLPGGCAIGARPINLHIKGLERLGAVVELDQGYVTASAEKLRGTTVTFDVVTVTGTENLMMAASLAEGRTILENAAREPEVADLAAYLTSMGARIQGVGTPEIVIDGVSELRPGTHTVIPDRIETGTYALAAAITGGRLKIRRCRPDHLETVLRKLEAAGVTVQKAGDTLEVEAANGIKSVDVKTWPYPGFPTDMQAQFMALMTLGRGTSVITEQIFENRFMHVSELRRLGADIGLDGRSAVVRGVPRLSAAPVMATDLRASASLVLAGLAATGATHVSRIYHLDRGYERLDQKLRQVGAKIRREKE</sequence>
<dbReference type="InterPro" id="IPR005750">
    <property type="entry name" value="UDP_GlcNAc_COvinyl_MurA"/>
</dbReference>
<name>A0A4P8L1Z3_9BACT</name>
<dbReference type="NCBIfam" id="TIGR01072">
    <property type="entry name" value="murA"/>
    <property type="match status" value="1"/>
</dbReference>
<dbReference type="GO" id="GO:0051301">
    <property type="term" value="P:cell division"/>
    <property type="evidence" value="ECO:0007669"/>
    <property type="project" value="UniProtKB-KW"/>
</dbReference>
<feature type="binding site" evidence="12">
    <location>
        <position position="327"/>
    </location>
    <ligand>
        <name>UDP-N-acetyl-alpha-D-glucosamine</name>
        <dbReference type="ChEBI" id="CHEBI:57705"/>
    </ligand>
</feature>
<keyword evidence="6 12" id="KW-0133">Cell shape</keyword>
<dbReference type="InterPro" id="IPR036968">
    <property type="entry name" value="Enolpyruvate_Tfrase_sf"/>
</dbReference>
<dbReference type="GO" id="GO:0008760">
    <property type="term" value="F:UDP-N-acetylglucosamine 1-carboxyvinyltransferase activity"/>
    <property type="evidence" value="ECO:0007669"/>
    <property type="project" value="UniProtKB-UniRule"/>
</dbReference>
<dbReference type="AlphaFoldDB" id="A0A4P8L1Z3"/>
<feature type="domain" description="Enolpyruvate transferase" evidence="13">
    <location>
        <begin position="7"/>
        <end position="406"/>
    </location>
</feature>
<evidence type="ECO:0000256" key="6">
    <source>
        <dbReference type="ARBA" id="ARBA00022960"/>
    </source>
</evidence>
<dbReference type="InterPro" id="IPR001986">
    <property type="entry name" value="Enolpyruvate_Tfrase_dom"/>
</dbReference>
<comment type="caution">
    <text evidence="12">Lacks conserved residue(s) required for the propagation of feature annotation.</text>
</comment>
<keyword evidence="9 12" id="KW-0961">Cell wall biogenesis/degradation</keyword>
<comment type="similarity">
    <text evidence="10 12">Belongs to the EPSP synthase family. MurA subfamily.</text>
</comment>
<evidence type="ECO:0000256" key="9">
    <source>
        <dbReference type="ARBA" id="ARBA00023316"/>
    </source>
</evidence>
<evidence type="ECO:0000256" key="4">
    <source>
        <dbReference type="ARBA" id="ARBA00022618"/>
    </source>
</evidence>
<dbReference type="PANTHER" id="PTHR43783">
    <property type="entry name" value="UDP-N-ACETYLGLUCOSAMINE 1-CARBOXYVINYLTRANSFERASE"/>
    <property type="match status" value="1"/>
</dbReference>
<dbReference type="InterPro" id="IPR013792">
    <property type="entry name" value="RNA3'P_cycl/enolpyr_Trfase_a/b"/>
</dbReference>
<evidence type="ECO:0000259" key="13">
    <source>
        <dbReference type="Pfam" id="PF00275"/>
    </source>
</evidence>
<evidence type="ECO:0000256" key="12">
    <source>
        <dbReference type="HAMAP-Rule" id="MF_00111"/>
    </source>
</evidence>
<dbReference type="GO" id="GO:0019277">
    <property type="term" value="P:UDP-N-acetylgalactosamine biosynthetic process"/>
    <property type="evidence" value="ECO:0007669"/>
    <property type="project" value="InterPro"/>
</dbReference>
<evidence type="ECO:0000256" key="10">
    <source>
        <dbReference type="ARBA" id="ARBA00038367"/>
    </source>
</evidence>
<dbReference type="GO" id="GO:0005737">
    <property type="term" value="C:cytoplasm"/>
    <property type="evidence" value="ECO:0007669"/>
    <property type="project" value="UniProtKB-SubCell"/>
</dbReference>
<feature type="binding site" evidence="12">
    <location>
        <position position="93"/>
    </location>
    <ligand>
        <name>UDP-N-acetyl-alpha-D-glucosamine</name>
        <dbReference type="ChEBI" id="CHEBI:57705"/>
    </ligand>
</feature>
<reference evidence="14 15" key="1">
    <citation type="submission" date="2019-05" db="EMBL/GenBank/DDBJ databases">
        <title>The Complete Genome Sequence of the n-alkane-degrading Desulfoglaeba alkanexedens ALDC reveals multiple alkylsuccinate synthase gene clusters.</title>
        <authorList>
            <person name="Callaghan A.V."/>
            <person name="Davidova I.A."/>
            <person name="Duncan K.E."/>
            <person name="Morris B."/>
            <person name="McInerney M.J."/>
        </authorList>
    </citation>
    <scope>NUCLEOTIDE SEQUENCE [LARGE SCALE GENOMIC DNA]</scope>
    <source>
        <strain evidence="14 15">ALDC</strain>
    </source>
</reference>
<keyword evidence="5 12" id="KW-0808">Transferase</keyword>
<comment type="pathway">
    <text evidence="2 12">Cell wall biogenesis; peptidoglycan biosynthesis.</text>
</comment>
<dbReference type="RefSeq" id="WP_137423622.1">
    <property type="nucleotide sequence ID" value="NZ_CP040098.1"/>
</dbReference>
<evidence type="ECO:0000313" key="15">
    <source>
        <dbReference type="Proteomes" id="UP000298602"/>
    </source>
</evidence>
<dbReference type="Gene3D" id="3.65.10.10">
    <property type="entry name" value="Enolpyruvate transferase domain"/>
    <property type="match status" value="2"/>
</dbReference>
<dbReference type="EC" id="2.5.1.7" evidence="12"/>
<dbReference type="CDD" id="cd01555">
    <property type="entry name" value="UdpNAET"/>
    <property type="match status" value="1"/>
</dbReference>
<accession>A0A4P8L1Z3</accession>
<dbReference type="NCBIfam" id="NF006873">
    <property type="entry name" value="PRK09369.1"/>
    <property type="match status" value="1"/>
</dbReference>
<gene>
    <name evidence="12 14" type="primary">murA</name>
    <name evidence="14" type="ORF">FDQ92_05340</name>
</gene>
<feature type="modified residue" description="2-(S-cysteinyl)pyruvic acid O-phosphothioketal" evidence="12">
    <location>
        <position position="117"/>
    </location>
</feature>
<dbReference type="HAMAP" id="MF_00111">
    <property type="entry name" value="MurA"/>
    <property type="match status" value="1"/>
</dbReference>
<dbReference type="GO" id="GO:0009252">
    <property type="term" value="P:peptidoglycan biosynthetic process"/>
    <property type="evidence" value="ECO:0007669"/>
    <property type="project" value="UniProtKB-UniRule"/>
</dbReference>
<dbReference type="FunFam" id="3.65.10.10:FF:000001">
    <property type="entry name" value="UDP-N-acetylglucosamine 1-carboxyvinyltransferase"/>
    <property type="match status" value="1"/>
</dbReference>
<dbReference type="InterPro" id="IPR050068">
    <property type="entry name" value="MurA_subfamily"/>
</dbReference>
<dbReference type="KEGG" id="dax:FDQ92_05340"/>
<feature type="binding site" evidence="12">
    <location>
        <position position="305"/>
    </location>
    <ligand>
        <name>UDP-N-acetyl-alpha-D-glucosamine</name>
        <dbReference type="ChEBI" id="CHEBI:57705"/>
    </ligand>
</feature>
<dbReference type="Proteomes" id="UP000298602">
    <property type="component" value="Chromosome"/>
</dbReference>
<comment type="function">
    <text evidence="12">Cell wall formation. Adds enolpyruvyl to UDP-N-acetylglucosamine.</text>
</comment>
<evidence type="ECO:0000256" key="5">
    <source>
        <dbReference type="ARBA" id="ARBA00022679"/>
    </source>
</evidence>
<dbReference type="UniPathway" id="UPA00219"/>
<evidence type="ECO:0000256" key="11">
    <source>
        <dbReference type="ARBA" id="ARBA00047527"/>
    </source>
</evidence>
<comment type="subcellular location">
    <subcellularLocation>
        <location evidence="1 12">Cytoplasm</location>
    </subcellularLocation>
</comment>
<keyword evidence="4 12" id="KW-0132">Cell division</keyword>
<evidence type="ECO:0000256" key="2">
    <source>
        <dbReference type="ARBA" id="ARBA00004752"/>
    </source>
</evidence>
<dbReference type="PANTHER" id="PTHR43783:SF1">
    <property type="entry name" value="UDP-N-ACETYLGLUCOSAMINE 1-CARBOXYVINYLTRANSFERASE"/>
    <property type="match status" value="1"/>
</dbReference>
<reference evidence="14 15" key="2">
    <citation type="submission" date="2019-05" db="EMBL/GenBank/DDBJ databases">
        <authorList>
            <person name="Suflita J.M."/>
            <person name="Marks C.R."/>
        </authorList>
    </citation>
    <scope>NUCLEOTIDE SEQUENCE [LARGE SCALE GENOMIC DNA]</scope>
    <source>
        <strain evidence="14 15">ALDC</strain>
    </source>
</reference>
<keyword evidence="7 12" id="KW-0573">Peptidoglycan synthesis</keyword>
<protein>
    <recommendedName>
        <fullName evidence="12">UDP-N-acetylglucosamine 1-carboxyvinyltransferase</fullName>
        <ecNumber evidence="12">2.5.1.7</ecNumber>
    </recommendedName>
    <alternativeName>
        <fullName evidence="12">Enoylpyruvate transferase</fullName>
    </alternativeName>
    <alternativeName>
        <fullName evidence="12">UDP-N-acetylglucosamine enolpyruvyl transferase</fullName>
        <shortName evidence="12">EPT</shortName>
    </alternativeName>
</protein>
<dbReference type="EMBL" id="CP040098">
    <property type="protein sequence ID" value="QCQ21653.1"/>
    <property type="molecule type" value="Genomic_DNA"/>
</dbReference>
<proteinExistence type="inferred from homology"/>
<evidence type="ECO:0000256" key="7">
    <source>
        <dbReference type="ARBA" id="ARBA00022984"/>
    </source>
</evidence>
<dbReference type="GO" id="GO:0008360">
    <property type="term" value="P:regulation of cell shape"/>
    <property type="evidence" value="ECO:0007669"/>
    <property type="project" value="UniProtKB-KW"/>
</dbReference>
<evidence type="ECO:0000256" key="3">
    <source>
        <dbReference type="ARBA" id="ARBA00022490"/>
    </source>
</evidence>
<feature type="active site" description="Proton donor" evidence="12">
    <location>
        <position position="117"/>
    </location>
</feature>
<evidence type="ECO:0000256" key="1">
    <source>
        <dbReference type="ARBA" id="ARBA00004496"/>
    </source>
</evidence>
<keyword evidence="15" id="KW-1185">Reference proteome</keyword>
<keyword evidence="3 12" id="KW-0963">Cytoplasm</keyword>
<keyword evidence="12" id="KW-0670">Pyruvate</keyword>
<comment type="catalytic activity">
    <reaction evidence="11 12">
        <text>phosphoenolpyruvate + UDP-N-acetyl-alpha-D-glucosamine = UDP-N-acetyl-3-O-(1-carboxyvinyl)-alpha-D-glucosamine + phosphate</text>
        <dbReference type="Rhea" id="RHEA:18681"/>
        <dbReference type="ChEBI" id="CHEBI:43474"/>
        <dbReference type="ChEBI" id="CHEBI:57705"/>
        <dbReference type="ChEBI" id="CHEBI:58702"/>
        <dbReference type="ChEBI" id="CHEBI:68483"/>
        <dbReference type="EC" id="2.5.1.7"/>
    </reaction>
</comment>
<dbReference type="GO" id="GO:0071555">
    <property type="term" value="P:cell wall organization"/>
    <property type="evidence" value="ECO:0007669"/>
    <property type="project" value="UniProtKB-KW"/>
</dbReference>
<evidence type="ECO:0000313" key="14">
    <source>
        <dbReference type="EMBL" id="QCQ21653.1"/>
    </source>
</evidence>
<evidence type="ECO:0000256" key="8">
    <source>
        <dbReference type="ARBA" id="ARBA00023306"/>
    </source>
</evidence>
<organism evidence="14 15">
    <name type="scientific">Desulfoglaeba alkanexedens ALDC</name>
    <dbReference type="NCBI Taxonomy" id="980445"/>
    <lineage>
        <taxon>Bacteria</taxon>
        <taxon>Pseudomonadati</taxon>
        <taxon>Thermodesulfobacteriota</taxon>
        <taxon>Syntrophobacteria</taxon>
        <taxon>Syntrophobacterales</taxon>
        <taxon>Syntrophobacteraceae</taxon>
        <taxon>Desulfoglaeba</taxon>
    </lineage>
</organism>
<dbReference type="Pfam" id="PF00275">
    <property type="entry name" value="EPSP_synthase"/>
    <property type="match status" value="1"/>
</dbReference>
<dbReference type="SUPFAM" id="SSF55205">
    <property type="entry name" value="EPT/RTPC-like"/>
    <property type="match status" value="1"/>
</dbReference>
<keyword evidence="8 12" id="KW-0131">Cell cycle</keyword>